<comment type="similarity">
    <text evidence="1">Belongs to the eukaryotic ribosomal protein eL31 family.</text>
</comment>
<sequence>MVKAEEKVQKKPVLKKDGKKVVAKKTKKSKPKPKVVKKTVKKAKNQPLSLETTINLHRVVFGCTFKRRARKAIKAIRGFVRRVMKTHDVRIDPKLNKFVWSGGVKGVPFRARLRLDRKRSEDEDSKKKLYTVVSWVPVHDFKNLTHKKIEE</sequence>
<dbReference type="InterPro" id="IPR023621">
    <property type="entry name" value="Ribosomal_eL31_dom_sf"/>
</dbReference>
<feature type="region of interest" description="Disordered" evidence="4">
    <location>
        <begin position="1"/>
        <end position="34"/>
    </location>
</feature>
<dbReference type="GO" id="GO:0002181">
    <property type="term" value="P:cytoplasmic translation"/>
    <property type="evidence" value="ECO:0007669"/>
    <property type="project" value="TreeGrafter"/>
</dbReference>
<dbReference type="FunFam" id="3.10.440.10:FF:000001">
    <property type="entry name" value="60S ribosomal protein L31"/>
    <property type="match status" value="1"/>
</dbReference>
<dbReference type="PANTHER" id="PTHR10956">
    <property type="entry name" value="60S RIBOSOMAL PROTEIN L31"/>
    <property type="match status" value="1"/>
</dbReference>
<proteinExistence type="evidence at transcript level"/>
<dbReference type="AlphaFoldDB" id="A0A7L5NT37"/>
<evidence type="ECO:0000256" key="4">
    <source>
        <dbReference type="SAM" id="MobiDB-lite"/>
    </source>
</evidence>
<dbReference type="GO" id="GO:0003735">
    <property type="term" value="F:structural constituent of ribosome"/>
    <property type="evidence" value="ECO:0007669"/>
    <property type="project" value="InterPro"/>
</dbReference>
<dbReference type="Gene3D" id="3.10.440.10">
    <property type="match status" value="1"/>
</dbReference>
<accession>A0A7L5NT37</accession>
<dbReference type="EMBL" id="MT583901">
    <property type="protein sequence ID" value="QLA09632.1"/>
    <property type="molecule type" value="mRNA"/>
</dbReference>
<reference evidence="5" key="1">
    <citation type="submission" date="2020-06" db="EMBL/GenBank/DDBJ databases">
        <title>Cryo-EM structure of the highly atypical cytoplasmic ribosome of Euglena gracilis.</title>
        <authorList>
            <person name="Matzov D."/>
            <person name="Taoka M."/>
            <person name="Nobe Y."/>
            <person name="Yamauchi Y."/>
            <person name="Halfon Y."/>
            <person name="Asis N."/>
            <person name="Zimermann E."/>
            <person name="Rozenberg H."/>
            <person name="Bashan A."/>
            <person name="Bushan S."/>
            <person name="Isobe T."/>
            <person name="Gray M.W."/>
            <person name="Yonath A."/>
            <person name="Shalev-Benami M."/>
        </authorList>
    </citation>
    <scope>NUCLEOTIDE SEQUENCE</scope>
    <source>
        <strain evidence="5">Z</strain>
    </source>
</reference>
<evidence type="ECO:0000256" key="3">
    <source>
        <dbReference type="ARBA" id="ARBA00023274"/>
    </source>
</evidence>
<organism evidence="5">
    <name type="scientific">Euglena gracilis</name>
    <dbReference type="NCBI Taxonomy" id="3039"/>
    <lineage>
        <taxon>Eukaryota</taxon>
        <taxon>Discoba</taxon>
        <taxon>Euglenozoa</taxon>
        <taxon>Euglenida</taxon>
        <taxon>Spirocuta</taxon>
        <taxon>Euglenophyceae</taxon>
        <taxon>Euglenales</taxon>
        <taxon>Euglenaceae</taxon>
        <taxon>Euglena</taxon>
    </lineage>
</organism>
<protein>
    <submittedName>
        <fullName evidence="5">60S large subunit ribosomal protein eL31</fullName>
    </submittedName>
</protein>
<dbReference type="CDD" id="cd00463">
    <property type="entry name" value="Ribosomal_L31e"/>
    <property type="match status" value="1"/>
</dbReference>
<dbReference type="Pfam" id="PF01198">
    <property type="entry name" value="Ribosomal_L31e"/>
    <property type="match status" value="1"/>
</dbReference>
<evidence type="ECO:0000313" key="5">
    <source>
        <dbReference type="EMBL" id="QLA09632.1"/>
    </source>
</evidence>
<keyword evidence="3" id="KW-0687">Ribonucleoprotein</keyword>
<evidence type="ECO:0000256" key="2">
    <source>
        <dbReference type="ARBA" id="ARBA00022980"/>
    </source>
</evidence>
<evidence type="ECO:0000256" key="1">
    <source>
        <dbReference type="ARBA" id="ARBA00010808"/>
    </source>
</evidence>
<feature type="compositionally biased region" description="Basic and acidic residues" evidence="4">
    <location>
        <begin position="1"/>
        <end position="20"/>
    </location>
</feature>
<dbReference type="PANTHER" id="PTHR10956:SF0">
    <property type="entry name" value="60S RIBOSOMAL PROTEIN L31"/>
    <property type="match status" value="1"/>
</dbReference>
<name>A0A7L5NT37_EUGGR</name>
<dbReference type="SUPFAM" id="SSF54575">
    <property type="entry name" value="Ribosomal protein L31e"/>
    <property type="match status" value="1"/>
</dbReference>
<feature type="compositionally biased region" description="Basic residues" evidence="4">
    <location>
        <begin position="21"/>
        <end position="34"/>
    </location>
</feature>
<dbReference type="InterPro" id="IPR000054">
    <property type="entry name" value="Ribosomal_eL31"/>
</dbReference>
<dbReference type="GO" id="GO:0022625">
    <property type="term" value="C:cytosolic large ribosomal subunit"/>
    <property type="evidence" value="ECO:0007669"/>
    <property type="project" value="TreeGrafter"/>
</dbReference>
<dbReference type="SMART" id="SM01380">
    <property type="entry name" value="Ribosomal_L31e"/>
    <property type="match status" value="1"/>
</dbReference>
<keyword evidence="2 5" id="KW-0689">Ribosomal protein</keyword>